<sequence>MATKRCFVQSCGLEVHYACLCLSPEIYSCEFHIGEHLKVPKRTHNIVSVYLEPCTETKDAVLGFLLKEKLKKEKLKAKIASSFSQNLFVSENSLEESLRKLDSDLYEISSWIEKISQTQKISKFDEDPLLQLLTLEPGLASEKVKEMIPAESETYNNVKYFCSLNKEIEKIIENYIKNKFEALLDKKLSNLEKRLGESDKKNNEKIENVNHSILELVFESKKNKKIIENLNQENHQIQIESIQTQLNSALSLIRKTETEMNQLKSQINQNISHQLLILQELQAKKSEILSRTKNSQEIEQEFRKTCKYQSLYSNYSPMISQAYQEYINAYHQNTSLYLIKICS</sequence>
<dbReference type="EMBL" id="CAJZBQ010000015">
    <property type="protein sequence ID" value="CAG9316396.1"/>
    <property type="molecule type" value="Genomic_DNA"/>
</dbReference>
<organism evidence="2 3">
    <name type="scientific">Blepharisma stoltei</name>
    <dbReference type="NCBI Taxonomy" id="1481888"/>
    <lineage>
        <taxon>Eukaryota</taxon>
        <taxon>Sar</taxon>
        <taxon>Alveolata</taxon>
        <taxon>Ciliophora</taxon>
        <taxon>Postciliodesmatophora</taxon>
        <taxon>Heterotrichea</taxon>
        <taxon>Heterotrichida</taxon>
        <taxon>Blepharismidae</taxon>
        <taxon>Blepharisma</taxon>
    </lineage>
</organism>
<keyword evidence="3" id="KW-1185">Reference proteome</keyword>
<evidence type="ECO:0000313" key="3">
    <source>
        <dbReference type="Proteomes" id="UP001162131"/>
    </source>
</evidence>
<evidence type="ECO:0000256" key="1">
    <source>
        <dbReference type="SAM" id="Coils"/>
    </source>
</evidence>
<gene>
    <name evidence="2" type="ORF">BSTOLATCC_MIC15826</name>
</gene>
<dbReference type="AlphaFoldDB" id="A0AAU9IRN5"/>
<dbReference type="Proteomes" id="UP001162131">
    <property type="component" value="Unassembled WGS sequence"/>
</dbReference>
<evidence type="ECO:0000313" key="2">
    <source>
        <dbReference type="EMBL" id="CAG9316396.1"/>
    </source>
</evidence>
<keyword evidence="1" id="KW-0175">Coiled coil</keyword>
<protein>
    <submittedName>
        <fullName evidence="2">Uncharacterized protein</fullName>
    </submittedName>
</protein>
<comment type="caution">
    <text evidence="2">The sequence shown here is derived from an EMBL/GenBank/DDBJ whole genome shotgun (WGS) entry which is preliminary data.</text>
</comment>
<feature type="coiled-coil region" evidence="1">
    <location>
        <begin position="239"/>
        <end position="266"/>
    </location>
</feature>
<reference evidence="2" key="1">
    <citation type="submission" date="2021-09" db="EMBL/GenBank/DDBJ databases">
        <authorList>
            <consortium name="AG Swart"/>
            <person name="Singh M."/>
            <person name="Singh A."/>
            <person name="Seah K."/>
            <person name="Emmerich C."/>
        </authorList>
    </citation>
    <scope>NUCLEOTIDE SEQUENCE</scope>
    <source>
        <strain evidence="2">ATCC30299</strain>
    </source>
</reference>
<name>A0AAU9IRN5_9CILI</name>
<accession>A0AAU9IRN5</accession>
<proteinExistence type="predicted"/>